<keyword evidence="2" id="KW-1185">Reference proteome</keyword>
<accession>A0ABV9TBS7</accession>
<gene>
    <name evidence="1" type="ORF">ACFPDQ_04210</name>
</gene>
<dbReference type="RefSeq" id="WP_119329667.1">
    <property type="nucleotide sequence ID" value="NZ_JBHSJH010000002.1"/>
</dbReference>
<proteinExistence type="predicted"/>
<evidence type="ECO:0000313" key="2">
    <source>
        <dbReference type="Proteomes" id="UP001595926"/>
    </source>
</evidence>
<name>A0ABV9TBS7_9GAMM</name>
<reference evidence="2" key="1">
    <citation type="journal article" date="2019" name="Int. J. Syst. Evol. Microbiol.">
        <title>The Global Catalogue of Microorganisms (GCM) 10K type strain sequencing project: providing services to taxonomists for standard genome sequencing and annotation.</title>
        <authorList>
            <consortium name="The Broad Institute Genomics Platform"/>
            <consortium name="The Broad Institute Genome Sequencing Center for Infectious Disease"/>
            <person name="Wu L."/>
            <person name="Ma J."/>
        </authorList>
    </citation>
    <scope>NUCLEOTIDE SEQUENCE [LARGE SCALE GENOMIC DNA]</scope>
    <source>
        <strain evidence="2">CGMCC 1.13718</strain>
    </source>
</reference>
<dbReference type="Proteomes" id="UP001595926">
    <property type="component" value="Unassembled WGS sequence"/>
</dbReference>
<dbReference type="EMBL" id="JBHSJH010000002">
    <property type="protein sequence ID" value="MFC4892248.1"/>
    <property type="molecule type" value="Genomic_DNA"/>
</dbReference>
<organism evidence="1 2">
    <name type="scientific">Pseudofrancisella aestuarii</name>
    <dbReference type="NCBI Taxonomy" id="2670347"/>
    <lineage>
        <taxon>Bacteria</taxon>
        <taxon>Pseudomonadati</taxon>
        <taxon>Pseudomonadota</taxon>
        <taxon>Gammaproteobacteria</taxon>
        <taxon>Thiotrichales</taxon>
        <taxon>Francisellaceae</taxon>
        <taxon>Pseudofrancisella</taxon>
    </lineage>
</organism>
<comment type="caution">
    <text evidence="1">The sequence shown here is derived from an EMBL/GenBank/DDBJ whole genome shotgun (WGS) entry which is preliminary data.</text>
</comment>
<sequence length="96" mass="11473">MRNFKKQNSWYGMQHSSYGDVIVVYDKRIIPKNPSRIYLYHTQRDMFIEYDETIVMKTLLELSLDDTLKAEKDYKEKLTAAAIKQSLIFTKKTMKK</sequence>
<protein>
    <submittedName>
        <fullName evidence="1">Uncharacterized protein</fullName>
    </submittedName>
</protein>
<evidence type="ECO:0000313" key="1">
    <source>
        <dbReference type="EMBL" id="MFC4892248.1"/>
    </source>
</evidence>